<dbReference type="EMBL" id="JACBZH010000001">
    <property type="protein sequence ID" value="NYH93040.1"/>
    <property type="molecule type" value="Genomic_DNA"/>
</dbReference>
<gene>
    <name evidence="2" type="ORF">F4554_005678</name>
</gene>
<dbReference type="RefSeq" id="WP_272955918.1">
    <property type="nucleotide sequence ID" value="NZ_BAAARR010000031.1"/>
</dbReference>
<evidence type="ECO:0000313" key="2">
    <source>
        <dbReference type="EMBL" id="NYH93040.1"/>
    </source>
</evidence>
<protein>
    <submittedName>
        <fullName evidence="2">Uncharacterized protein</fullName>
    </submittedName>
</protein>
<dbReference type="AlphaFoldDB" id="A0A852ZVQ0"/>
<dbReference type="Proteomes" id="UP000579605">
    <property type="component" value="Unassembled WGS sequence"/>
</dbReference>
<evidence type="ECO:0000256" key="1">
    <source>
        <dbReference type="SAM" id="MobiDB-lite"/>
    </source>
</evidence>
<sequence>MREAEPARTAALADDIERGTVEWPTETDPETDDPETEETTG</sequence>
<evidence type="ECO:0000313" key="3">
    <source>
        <dbReference type="Proteomes" id="UP000579605"/>
    </source>
</evidence>
<keyword evidence="3" id="KW-1185">Reference proteome</keyword>
<organism evidence="2 3">
    <name type="scientific">Actinopolymorpha rutila</name>
    <dbReference type="NCBI Taxonomy" id="446787"/>
    <lineage>
        <taxon>Bacteria</taxon>
        <taxon>Bacillati</taxon>
        <taxon>Actinomycetota</taxon>
        <taxon>Actinomycetes</taxon>
        <taxon>Propionibacteriales</taxon>
        <taxon>Actinopolymorphaceae</taxon>
        <taxon>Actinopolymorpha</taxon>
    </lineage>
</organism>
<proteinExistence type="predicted"/>
<accession>A0A852ZVQ0</accession>
<feature type="compositionally biased region" description="Acidic residues" evidence="1">
    <location>
        <begin position="25"/>
        <end position="41"/>
    </location>
</feature>
<name>A0A852ZVQ0_9ACTN</name>
<feature type="region of interest" description="Disordered" evidence="1">
    <location>
        <begin position="1"/>
        <end position="41"/>
    </location>
</feature>
<comment type="caution">
    <text evidence="2">The sequence shown here is derived from an EMBL/GenBank/DDBJ whole genome shotgun (WGS) entry which is preliminary data.</text>
</comment>
<reference evidence="2 3" key="1">
    <citation type="submission" date="2020-07" db="EMBL/GenBank/DDBJ databases">
        <title>Sequencing the genomes of 1000 actinobacteria strains.</title>
        <authorList>
            <person name="Klenk H.-P."/>
        </authorList>
    </citation>
    <scope>NUCLEOTIDE SEQUENCE [LARGE SCALE GENOMIC DNA]</scope>
    <source>
        <strain evidence="2 3">DSM 18448</strain>
    </source>
</reference>